<dbReference type="Proteomes" id="UP000218418">
    <property type="component" value="Chromosome"/>
</dbReference>
<accession>A0A1Z4M201</accession>
<dbReference type="SUPFAM" id="SSF51556">
    <property type="entry name" value="Metallo-dependent hydrolases"/>
    <property type="match status" value="1"/>
</dbReference>
<dbReference type="Gene3D" id="2.30.40.10">
    <property type="entry name" value="Urease, subunit C, domain 1"/>
    <property type="match status" value="1"/>
</dbReference>
<gene>
    <name evidence="2" type="ORF">NIES267_70090</name>
</gene>
<dbReference type="Pfam" id="PF01979">
    <property type="entry name" value="Amidohydro_1"/>
    <property type="match status" value="1"/>
</dbReference>
<dbReference type="EMBL" id="AP018227">
    <property type="protein sequence ID" value="BAY87487.1"/>
    <property type="molecule type" value="Genomic_DNA"/>
</dbReference>
<name>A0A1Z4M201_9CYAN</name>
<evidence type="ECO:0000259" key="1">
    <source>
        <dbReference type="Pfam" id="PF01979"/>
    </source>
</evidence>
<dbReference type="InterPro" id="IPR032466">
    <property type="entry name" value="Metal_Hydrolase"/>
</dbReference>
<dbReference type="Gene3D" id="3.20.20.140">
    <property type="entry name" value="Metal-dependent hydrolases"/>
    <property type="match status" value="1"/>
</dbReference>
<feature type="domain" description="Amidohydrolase-related" evidence="1">
    <location>
        <begin position="408"/>
        <end position="489"/>
    </location>
</feature>
<dbReference type="AlphaFoldDB" id="A0A1Z4M201"/>
<proteinExistence type="predicted"/>
<dbReference type="SUPFAM" id="SSF51338">
    <property type="entry name" value="Composite domain of metallo-dependent hydrolases"/>
    <property type="match status" value="1"/>
</dbReference>
<dbReference type="InterPro" id="IPR006680">
    <property type="entry name" value="Amidohydro-rel"/>
</dbReference>
<sequence>MGDGNRHPQLTQNLKSKINMSETTIFDKVIKNVRVVRPFQESIEKLDIGIKNGKFSCIAPEINPENTRGIFDAKNLLGFPGIVDSHMHIGIYQPLSQDAVSESKAAAMGGVTSSLTYIRTGQYYLNKGGSYREFFPEVLQLSEGNFFVDYGFHLAPIAKGHIDEMQMLFEEYGVCSFKIFMFYGGYGLHGLSEKQNLFLMINKEERYDFAHFEFIMRGLADLMAQHPEAKDNISLSLHCEVAEILNAYTKIVQQDSTLTGLRAYSAARPPHSEGLAICIASYLAHETNCANINLLHLSSRKAMEAALTMEAAFPHINFRREVTVGHLLLDVDTPNGTWAKVNPPIRPREDVEYVWQAVLNRQVDWIVSDHACCSAEFKRDIKQPQNIWLAKSGFGGTEYLLSGVFTEGKKRGMSYNHMAELLSGNPAKRFGLKQKGDIAIGYDADLVLFDPNESFVVDAANSESQQGYSPFAGMELTGKVKSTFLRGDLIYDKGEILGNAKGRYLRIESSK</sequence>
<dbReference type="GO" id="GO:0004038">
    <property type="term" value="F:allantoinase activity"/>
    <property type="evidence" value="ECO:0007669"/>
    <property type="project" value="TreeGrafter"/>
</dbReference>
<evidence type="ECO:0000313" key="3">
    <source>
        <dbReference type="Proteomes" id="UP000218418"/>
    </source>
</evidence>
<dbReference type="PANTHER" id="PTHR43668">
    <property type="entry name" value="ALLANTOINASE"/>
    <property type="match status" value="1"/>
</dbReference>
<keyword evidence="3" id="KW-1185">Reference proteome</keyword>
<dbReference type="GO" id="GO:0006145">
    <property type="term" value="P:purine nucleobase catabolic process"/>
    <property type="evidence" value="ECO:0007669"/>
    <property type="project" value="TreeGrafter"/>
</dbReference>
<evidence type="ECO:0000313" key="2">
    <source>
        <dbReference type="EMBL" id="BAY87487.1"/>
    </source>
</evidence>
<dbReference type="GO" id="GO:0005737">
    <property type="term" value="C:cytoplasm"/>
    <property type="evidence" value="ECO:0007669"/>
    <property type="project" value="TreeGrafter"/>
</dbReference>
<dbReference type="InterPro" id="IPR050138">
    <property type="entry name" value="DHOase/Allantoinase_Hydrolase"/>
</dbReference>
<dbReference type="PANTHER" id="PTHR43668:SF2">
    <property type="entry name" value="ALLANTOINASE"/>
    <property type="match status" value="1"/>
</dbReference>
<reference evidence="2 3" key="1">
    <citation type="submission" date="2017-06" db="EMBL/GenBank/DDBJ databases">
        <title>Genome sequencing of cyanobaciteial culture collection at National Institute for Environmental Studies (NIES).</title>
        <authorList>
            <person name="Hirose Y."/>
            <person name="Shimura Y."/>
            <person name="Fujisawa T."/>
            <person name="Nakamura Y."/>
            <person name="Kawachi M."/>
        </authorList>
    </citation>
    <scope>NUCLEOTIDE SEQUENCE [LARGE SCALE GENOMIC DNA]</scope>
    <source>
        <strain evidence="2 3">NIES-267</strain>
    </source>
</reference>
<organism evidence="2 3">
    <name type="scientific">Calothrix parasitica NIES-267</name>
    <dbReference type="NCBI Taxonomy" id="1973488"/>
    <lineage>
        <taxon>Bacteria</taxon>
        <taxon>Bacillati</taxon>
        <taxon>Cyanobacteriota</taxon>
        <taxon>Cyanophyceae</taxon>
        <taxon>Nostocales</taxon>
        <taxon>Calotrichaceae</taxon>
        <taxon>Calothrix</taxon>
    </lineage>
</organism>
<dbReference type="InterPro" id="IPR011059">
    <property type="entry name" value="Metal-dep_hydrolase_composite"/>
</dbReference>
<protein>
    <submittedName>
        <fullName evidence="2">D-hydantoinase</fullName>
    </submittedName>
</protein>